<dbReference type="AlphaFoldDB" id="A0A0N4T9S4"/>
<accession>A0A0N4T9S4</accession>
<evidence type="ECO:0000313" key="1">
    <source>
        <dbReference type="EMBL" id="VDN86111.1"/>
    </source>
</evidence>
<organism evidence="3">
    <name type="scientific">Brugia pahangi</name>
    <name type="common">Filarial nematode worm</name>
    <dbReference type="NCBI Taxonomy" id="6280"/>
    <lineage>
        <taxon>Eukaryota</taxon>
        <taxon>Metazoa</taxon>
        <taxon>Ecdysozoa</taxon>
        <taxon>Nematoda</taxon>
        <taxon>Chromadorea</taxon>
        <taxon>Rhabditida</taxon>
        <taxon>Spirurina</taxon>
        <taxon>Spiruromorpha</taxon>
        <taxon>Filarioidea</taxon>
        <taxon>Onchocercidae</taxon>
        <taxon>Brugia</taxon>
    </lineage>
</organism>
<evidence type="ECO:0000313" key="2">
    <source>
        <dbReference type="Proteomes" id="UP000278627"/>
    </source>
</evidence>
<evidence type="ECO:0000313" key="3">
    <source>
        <dbReference type="WBParaSite" id="BPAG_0000496101-mRNA-1"/>
    </source>
</evidence>
<reference evidence="1 2" key="2">
    <citation type="submission" date="2018-11" db="EMBL/GenBank/DDBJ databases">
        <authorList>
            <consortium name="Pathogen Informatics"/>
        </authorList>
    </citation>
    <scope>NUCLEOTIDE SEQUENCE [LARGE SCALE GENOMIC DNA]</scope>
</reference>
<reference evidence="3" key="1">
    <citation type="submission" date="2017-02" db="UniProtKB">
        <authorList>
            <consortium name="WormBaseParasite"/>
        </authorList>
    </citation>
    <scope>IDENTIFICATION</scope>
</reference>
<dbReference type="Proteomes" id="UP000278627">
    <property type="component" value="Unassembled WGS sequence"/>
</dbReference>
<keyword evidence="2" id="KW-1185">Reference proteome</keyword>
<gene>
    <name evidence="1" type="ORF">BPAG_LOCUS4925</name>
</gene>
<name>A0A0N4T9S4_BRUPA</name>
<proteinExistence type="predicted"/>
<protein>
    <submittedName>
        <fullName evidence="1 3">Uncharacterized protein</fullName>
    </submittedName>
</protein>
<dbReference type="WBParaSite" id="BPAG_0000496101-mRNA-1">
    <property type="protein sequence ID" value="BPAG_0000496101-mRNA-1"/>
    <property type="gene ID" value="BPAG_0000496101"/>
</dbReference>
<dbReference type="EMBL" id="UZAD01002929">
    <property type="protein sequence ID" value="VDN86111.1"/>
    <property type="molecule type" value="Genomic_DNA"/>
</dbReference>
<sequence length="142" mass="16720">MWYEIIFILAMITYHQLYIQSSTITATFGYHFMIIFPSNNGNKNINPTISVTLMNPNDKQVTVQIENVKNANDFLDDSEIITVNIDAMNYAEVSKKKEICQENAQMYFLVYFKKMRKCFLGLFQENAQMYFRFISRKCANVF</sequence>